<feature type="compositionally biased region" description="Polar residues" evidence="1">
    <location>
        <begin position="134"/>
        <end position="143"/>
    </location>
</feature>
<feature type="region of interest" description="Disordered" evidence="1">
    <location>
        <begin position="261"/>
        <end position="282"/>
    </location>
</feature>
<feature type="compositionally biased region" description="Basic and acidic residues" evidence="1">
    <location>
        <begin position="271"/>
        <end position="282"/>
    </location>
</feature>
<protein>
    <submittedName>
        <fullName evidence="3">Uncharacterized protein</fullName>
    </submittedName>
</protein>
<evidence type="ECO:0000256" key="1">
    <source>
        <dbReference type="SAM" id="MobiDB-lite"/>
    </source>
</evidence>
<feature type="transmembrane region" description="Helical" evidence="2">
    <location>
        <begin position="557"/>
        <end position="577"/>
    </location>
</feature>
<dbReference type="Proteomes" id="UP000813824">
    <property type="component" value="Unassembled WGS sequence"/>
</dbReference>
<feature type="compositionally biased region" description="Low complexity" evidence="1">
    <location>
        <begin position="193"/>
        <end position="204"/>
    </location>
</feature>
<dbReference type="AlphaFoldDB" id="A0A8K0UM02"/>
<organism evidence="3 4">
    <name type="scientific">Cristinia sonorae</name>
    <dbReference type="NCBI Taxonomy" id="1940300"/>
    <lineage>
        <taxon>Eukaryota</taxon>
        <taxon>Fungi</taxon>
        <taxon>Dikarya</taxon>
        <taxon>Basidiomycota</taxon>
        <taxon>Agaricomycotina</taxon>
        <taxon>Agaricomycetes</taxon>
        <taxon>Agaricomycetidae</taxon>
        <taxon>Agaricales</taxon>
        <taxon>Pleurotineae</taxon>
        <taxon>Stephanosporaceae</taxon>
        <taxon>Cristinia</taxon>
    </lineage>
</organism>
<name>A0A8K0UM02_9AGAR</name>
<keyword evidence="2" id="KW-1133">Transmembrane helix</keyword>
<accession>A0A8K0UM02</accession>
<feature type="region of interest" description="Disordered" evidence="1">
    <location>
        <begin position="1"/>
        <end position="116"/>
    </location>
</feature>
<evidence type="ECO:0000256" key="2">
    <source>
        <dbReference type="SAM" id="Phobius"/>
    </source>
</evidence>
<keyword evidence="2" id="KW-0472">Membrane</keyword>
<reference evidence="3" key="1">
    <citation type="journal article" date="2021" name="New Phytol.">
        <title>Evolutionary innovations through gain and loss of genes in the ectomycorrhizal Boletales.</title>
        <authorList>
            <person name="Wu G."/>
            <person name="Miyauchi S."/>
            <person name="Morin E."/>
            <person name="Kuo A."/>
            <person name="Drula E."/>
            <person name="Varga T."/>
            <person name="Kohler A."/>
            <person name="Feng B."/>
            <person name="Cao Y."/>
            <person name="Lipzen A."/>
            <person name="Daum C."/>
            <person name="Hundley H."/>
            <person name="Pangilinan J."/>
            <person name="Johnson J."/>
            <person name="Barry K."/>
            <person name="LaButti K."/>
            <person name="Ng V."/>
            <person name="Ahrendt S."/>
            <person name="Min B."/>
            <person name="Choi I.G."/>
            <person name="Park H."/>
            <person name="Plett J.M."/>
            <person name="Magnuson J."/>
            <person name="Spatafora J.W."/>
            <person name="Nagy L.G."/>
            <person name="Henrissat B."/>
            <person name="Grigoriev I.V."/>
            <person name="Yang Z.L."/>
            <person name="Xu J."/>
            <person name="Martin F.M."/>
        </authorList>
    </citation>
    <scope>NUCLEOTIDE SEQUENCE</scope>
    <source>
        <strain evidence="3">KKN 215</strain>
    </source>
</reference>
<dbReference type="EMBL" id="JAEVFJ010000021">
    <property type="protein sequence ID" value="KAH8097085.1"/>
    <property type="molecule type" value="Genomic_DNA"/>
</dbReference>
<proteinExistence type="predicted"/>
<feature type="compositionally biased region" description="Polar residues" evidence="1">
    <location>
        <begin position="8"/>
        <end position="29"/>
    </location>
</feature>
<feature type="compositionally biased region" description="Low complexity" evidence="1">
    <location>
        <begin position="67"/>
        <end position="80"/>
    </location>
</feature>
<feature type="transmembrane region" description="Helical" evidence="2">
    <location>
        <begin position="418"/>
        <end position="439"/>
    </location>
</feature>
<dbReference type="OrthoDB" id="3251367at2759"/>
<feature type="region of interest" description="Disordered" evidence="1">
    <location>
        <begin position="134"/>
        <end position="236"/>
    </location>
</feature>
<feature type="compositionally biased region" description="Low complexity" evidence="1">
    <location>
        <begin position="217"/>
        <end position="229"/>
    </location>
</feature>
<keyword evidence="2" id="KW-0812">Transmembrane</keyword>
<gene>
    <name evidence="3" type="ORF">BXZ70DRAFT_1009398</name>
</gene>
<comment type="caution">
    <text evidence="3">The sequence shown here is derived from an EMBL/GenBank/DDBJ whole genome shotgun (WGS) entry which is preliminary data.</text>
</comment>
<feature type="compositionally biased region" description="Polar residues" evidence="1">
    <location>
        <begin position="159"/>
        <end position="182"/>
    </location>
</feature>
<evidence type="ECO:0000313" key="4">
    <source>
        <dbReference type="Proteomes" id="UP000813824"/>
    </source>
</evidence>
<sequence length="582" mass="64242">MLNALTRIFQSTSSGSNPSPTENGQQAQELTPPPPIRPDGETMSRKPSSLLMDRVRRDHPSQVAWISPSSGSFSNRSPSKPAEHSPVPSPSSVMEPTPTRSRLIGTRKPSLTRMSTGSLNLQSVYLSDHSETSSVGSALQNKPLSPIHEQQPYAPTTLRHPSQDSVPRTPDSTGAFSFSSHPFLTRTLKRTSSHASTSTVASGAPSIPPLDLRPQFSSPLSLPPRKSSLAQSSLPTVVGSRRDVSVIYEDSSNLSFMTAASVHGSDSEMDVTDRQADGDDEPRVSQFRETYFNSSIGDSQMSLTEHGDEDEENVLRHSNEDEEEDITPHALQEVDIGFNPPSSTLVDRFSRDATFYLNSRETREIDHVSEHSFETSTTSTAVMESRIQSRWLKGLSFGSVRFQKPSGKESVHAPASTAFVLFWVGFIAPWCWLIGGWYLSRSGEMEPDGQYLTTVPSLMWPRGDDPHTYTDKYHHCADADLELGTKKPVEAKAPATTWRTRLSRFPFWSPHHVNQQYSPKRSKEVLPLSVKHTSDDTHYMHAHSEVFDDPWVMRCRIAAVVSGALFVVGCIVTPIVVSGVKG</sequence>
<evidence type="ECO:0000313" key="3">
    <source>
        <dbReference type="EMBL" id="KAH8097085.1"/>
    </source>
</evidence>
<keyword evidence="4" id="KW-1185">Reference proteome</keyword>